<feature type="domain" description="Oligopeptidase A N-terminal" evidence="11">
    <location>
        <begin position="28"/>
        <end position="148"/>
    </location>
</feature>
<evidence type="ECO:0000256" key="1">
    <source>
        <dbReference type="ARBA" id="ARBA00006040"/>
    </source>
</evidence>
<evidence type="ECO:0000256" key="3">
    <source>
        <dbReference type="ARBA" id="ARBA00022723"/>
    </source>
</evidence>
<evidence type="ECO:0000256" key="7">
    <source>
        <dbReference type="ARBA" id="ARBA00024603"/>
    </source>
</evidence>
<dbReference type="Gene3D" id="3.40.390.10">
    <property type="entry name" value="Collagenase (Catalytic Domain)"/>
    <property type="match status" value="1"/>
</dbReference>
<dbReference type="RefSeq" id="WP_198058404.1">
    <property type="nucleotide sequence ID" value="NZ_JAEDAF010000018.1"/>
</dbReference>
<protein>
    <recommendedName>
        <fullName evidence="8">oligopeptidase A</fullName>
        <ecNumber evidence="8">3.4.24.70</ecNumber>
    </recommendedName>
</protein>
<dbReference type="Gene3D" id="1.20.1050.40">
    <property type="entry name" value="Endopeptidase. Chain P, domain 1"/>
    <property type="match status" value="1"/>
</dbReference>
<comment type="cofactor">
    <cofactor evidence="9">
        <name>Zn(2+)</name>
        <dbReference type="ChEBI" id="CHEBI:29105"/>
    </cofactor>
    <text evidence="9">Binds 1 zinc ion.</text>
</comment>
<dbReference type="EC" id="3.4.24.70" evidence="8"/>
<dbReference type="Gene3D" id="1.10.1370.10">
    <property type="entry name" value="Neurolysin, domain 3"/>
    <property type="match status" value="1"/>
</dbReference>
<organism evidence="12 13">
    <name type="scientific">Bisbaumannia pacifica</name>
    <dbReference type="NCBI Taxonomy" id="77098"/>
    <lineage>
        <taxon>Bacteria</taxon>
        <taxon>Pseudomonadati</taxon>
        <taxon>Pseudomonadota</taxon>
        <taxon>Gammaproteobacteria</taxon>
        <taxon>Oceanospirillales</taxon>
        <taxon>Halomonadaceae</taxon>
        <taxon>Bisbaumannia</taxon>
    </lineage>
</organism>
<dbReference type="InterPro" id="IPR024079">
    <property type="entry name" value="MetalloPept_cat_dom_sf"/>
</dbReference>
<comment type="catalytic activity">
    <reaction evidence="7">
        <text>Hydrolysis of oligopeptides, with broad specificity. Gly or Ala commonly occur as P1 or P1' residues, but more distant residues are also important, as is shown by the fact that Z-Gly-Pro-Gly-|-Gly-Pro-Ala is cleaved, but not Z-(Gly)(5).</text>
        <dbReference type="EC" id="3.4.24.70"/>
    </reaction>
</comment>
<dbReference type="GO" id="GO:0005829">
    <property type="term" value="C:cytosol"/>
    <property type="evidence" value="ECO:0007669"/>
    <property type="project" value="UniProtKB-ARBA"/>
</dbReference>
<accession>A0ABD4L780</accession>
<evidence type="ECO:0000256" key="6">
    <source>
        <dbReference type="ARBA" id="ARBA00023049"/>
    </source>
</evidence>
<evidence type="ECO:0000259" key="11">
    <source>
        <dbReference type="Pfam" id="PF19310"/>
    </source>
</evidence>
<dbReference type="CDD" id="cd06456">
    <property type="entry name" value="M3A_DCP"/>
    <property type="match status" value="1"/>
</dbReference>
<evidence type="ECO:0000256" key="4">
    <source>
        <dbReference type="ARBA" id="ARBA00022801"/>
    </source>
</evidence>
<feature type="domain" description="Peptidase M3A/M3B catalytic" evidence="10">
    <location>
        <begin position="227"/>
        <end position="679"/>
    </location>
</feature>
<dbReference type="InterPro" id="IPR001567">
    <property type="entry name" value="Pept_M3A_M3B_dom"/>
</dbReference>
<name>A0ABD4L780_9GAMM</name>
<dbReference type="GO" id="GO:0006508">
    <property type="term" value="P:proteolysis"/>
    <property type="evidence" value="ECO:0007669"/>
    <property type="project" value="UniProtKB-KW"/>
</dbReference>
<reference evidence="12 13" key="1">
    <citation type="submission" date="2020-12" db="EMBL/GenBank/DDBJ databases">
        <title>Draft genome sequence of Halomonas pacifica strain CARE-V15.</title>
        <authorList>
            <person name="Vignesh N."/>
            <person name="Thabitha A."/>
            <person name="Saravanan R."/>
            <person name="Manigandan V."/>
        </authorList>
    </citation>
    <scope>NUCLEOTIDE SEQUENCE [LARGE SCALE GENOMIC DNA]</scope>
    <source>
        <strain evidence="12 13">CARE-V15</strain>
    </source>
</reference>
<dbReference type="AlphaFoldDB" id="A0ABD4L780"/>
<dbReference type="GO" id="GO:0004222">
    <property type="term" value="F:metalloendopeptidase activity"/>
    <property type="evidence" value="ECO:0007669"/>
    <property type="project" value="UniProtKB-EC"/>
</dbReference>
<gene>
    <name evidence="12" type="primary">prlC</name>
    <name evidence="12" type="ORF">I7V36_16060</name>
</gene>
<dbReference type="PANTHER" id="PTHR11804">
    <property type="entry name" value="PROTEASE M3 THIMET OLIGOPEPTIDASE-RELATED"/>
    <property type="match status" value="1"/>
</dbReference>
<dbReference type="InterPro" id="IPR034005">
    <property type="entry name" value="M3A_DCP"/>
</dbReference>
<keyword evidence="4 9" id="KW-0378">Hydrolase</keyword>
<dbReference type="SUPFAM" id="SSF55486">
    <property type="entry name" value="Metalloproteases ('zincins'), catalytic domain"/>
    <property type="match status" value="1"/>
</dbReference>
<sequence>MSHNPLLETHELPPFGQILPDHVVPAIEELLSENREAIERLVVRAEQEPPTWESLAAPLESLNDRLSQAWSPVSHLNATMNSEALREAYQACLAQLSDYSTWLGQHEGLFRAYQALKDSPAFTRLDQAQQRSIDNSLRDFRLAGVDLPPAQKQRYGEIQSRLSELSNRFSNQVLDATQAWHKSLPDADALSGLPDSALETLRANAEAKGEAGYRITLDFPSFYPVISYADDRALRQEVYTAYVTRASDQGPQAGQFDNAAVIEETLALRQELAELLGFATYADYSLATKMAESPRQVLDFLDDLARRAVPQAREEFDELAAYARDELGLERLEPWDIGYASEKLREARYAISQEQLRPFFPAPRVIDGLFQVVERLYGLSFAEDPEAPRYHPDVRFYRILEQGQPIAGFYLDLYAREGKRGGAWMDECRVRRLCEDGGLQLPVAYLTCNFTRPVGDKPALLTHDEVTTLFHEFGHGLHHMLTKQTVADVSGINGVAWDAVELPSQFMENFCWEREGLDLIAGHVESGEPLPEALFQRLQAARNFQSAMGMVRQLEFSLFDFRLHHELSAPSAARVQALLDEVRDAVSVVPRAAFNRFQNGFSHIFAGGYAAGYYSYKWAEVLSADAYSAFEEAGTFDAATGARFRREILEQGGARDAAELFRAFRGREPSIEPLLRHSGIRAA</sequence>
<comment type="caution">
    <text evidence="12">The sequence shown here is derived from an EMBL/GenBank/DDBJ whole genome shotgun (WGS) entry which is preliminary data.</text>
</comment>
<proteinExistence type="inferred from homology"/>
<keyword evidence="5 9" id="KW-0862">Zinc</keyword>
<evidence type="ECO:0000256" key="8">
    <source>
        <dbReference type="ARBA" id="ARBA00026100"/>
    </source>
</evidence>
<evidence type="ECO:0000259" key="10">
    <source>
        <dbReference type="Pfam" id="PF01432"/>
    </source>
</evidence>
<dbReference type="InterPro" id="IPR024077">
    <property type="entry name" value="Neurolysin/TOP_dom2"/>
</dbReference>
<dbReference type="Pfam" id="PF19310">
    <property type="entry name" value="TOP_N"/>
    <property type="match status" value="1"/>
</dbReference>
<evidence type="ECO:0000256" key="2">
    <source>
        <dbReference type="ARBA" id="ARBA00022670"/>
    </source>
</evidence>
<dbReference type="InterPro" id="IPR045666">
    <property type="entry name" value="OpdA_N"/>
</dbReference>
<dbReference type="PANTHER" id="PTHR11804:SF84">
    <property type="entry name" value="SACCHAROLYSIN"/>
    <property type="match status" value="1"/>
</dbReference>
<evidence type="ECO:0000256" key="5">
    <source>
        <dbReference type="ARBA" id="ARBA00022833"/>
    </source>
</evidence>
<comment type="similarity">
    <text evidence="1 9">Belongs to the peptidase M3 family.</text>
</comment>
<dbReference type="InterPro" id="IPR045090">
    <property type="entry name" value="Pept_M3A_M3B"/>
</dbReference>
<keyword evidence="6 9" id="KW-0482">Metalloprotease</keyword>
<dbReference type="InterPro" id="IPR024080">
    <property type="entry name" value="Neurolysin/TOP_N"/>
</dbReference>
<evidence type="ECO:0000313" key="13">
    <source>
        <dbReference type="Proteomes" id="UP000651738"/>
    </source>
</evidence>
<keyword evidence="2 9" id="KW-0645">Protease</keyword>
<dbReference type="Proteomes" id="UP000651738">
    <property type="component" value="Unassembled WGS sequence"/>
</dbReference>
<dbReference type="EMBL" id="JAEDAF010000018">
    <property type="protein sequence ID" value="MBH8581615.1"/>
    <property type="molecule type" value="Genomic_DNA"/>
</dbReference>
<keyword evidence="3 9" id="KW-0479">Metal-binding</keyword>
<evidence type="ECO:0000313" key="12">
    <source>
        <dbReference type="EMBL" id="MBH8581615.1"/>
    </source>
</evidence>
<evidence type="ECO:0000256" key="9">
    <source>
        <dbReference type="RuleBase" id="RU003435"/>
    </source>
</evidence>
<dbReference type="NCBIfam" id="NF008159">
    <property type="entry name" value="PRK10911.1"/>
    <property type="match status" value="1"/>
</dbReference>
<dbReference type="FunFam" id="3.40.390.10:FF:000009">
    <property type="entry name" value="Oligopeptidase A"/>
    <property type="match status" value="1"/>
</dbReference>
<dbReference type="Pfam" id="PF01432">
    <property type="entry name" value="Peptidase_M3"/>
    <property type="match status" value="1"/>
</dbReference>
<dbReference type="GO" id="GO:0046872">
    <property type="term" value="F:metal ion binding"/>
    <property type="evidence" value="ECO:0007669"/>
    <property type="project" value="UniProtKB-UniRule"/>
</dbReference>